<protein>
    <submittedName>
        <fullName evidence="4">Histidine triad domain protein</fullName>
    </submittedName>
</protein>
<comment type="caution">
    <text evidence="2">Lacks conserved residue(s) required for the propagation of feature annotation.</text>
</comment>
<evidence type="ECO:0000256" key="2">
    <source>
        <dbReference type="PROSITE-ProRule" id="PRU00464"/>
    </source>
</evidence>
<dbReference type="GO" id="GO:0003824">
    <property type="term" value="F:catalytic activity"/>
    <property type="evidence" value="ECO:0007669"/>
    <property type="project" value="InterPro"/>
</dbReference>
<reference evidence="4 5" key="1">
    <citation type="submission" date="2010-03" db="EMBL/GenBank/DDBJ databases">
        <authorList>
            <person name="Glass J.I."/>
            <person name="Benders G.A."/>
            <person name="Durkin A.S."/>
            <person name="Farmerie W.G."/>
            <person name="Hlavinka K."/>
            <person name="Hostetler J."/>
            <person name="Jackson J."/>
            <person name="May M.A."/>
            <person name="Miller R.H."/>
            <person name="Paralanov V."/>
            <person name="Radune D."/>
            <person name="Szczypinski B."/>
            <person name="Brown D.R."/>
        </authorList>
    </citation>
    <scope>NUCLEOTIDE SEQUENCE [LARGE SCALE GENOMIC DNA]</scope>
    <source>
        <strain evidence="4 5">A21JP2</strain>
    </source>
</reference>
<dbReference type="InterPro" id="IPR011146">
    <property type="entry name" value="HIT-like"/>
</dbReference>
<dbReference type="EMBL" id="ADNC01000027">
    <property type="protein sequence ID" value="EFF41140.1"/>
    <property type="molecule type" value="Genomic_DNA"/>
</dbReference>
<dbReference type="PRINTS" id="PR00332">
    <property type="entry name" value="HISTRIAD"/>
</dbReference>
<sequence>MSDNVFAKIIKRELPAKIIYEDDKVIAFMDAFPEQEGHFLVVPKQEAENMMKNSDDVIIYAFQKARELAKREVLDKGIPAFKLVINNGYEAGQRVFQTHIHIIPYK</sequence>
<dbReference type="SUPFAM" id="SSF54197">
    <property type="entry name" value="HIT-like"/>
    <property type="match status" value="1"/>
</dbReference>
<dbReference type="InterPro" id="IPR054919">
    <property type="entry name" value="M_plasma_HinT"/>
</dbReference>
<evidence type="ECO:0000259" key="3">
    <source>
        <dbReference type="PROSITE" id="PS51084"/>
    </source>
</evidence>
<dbReference type="InterPro" id="IPR036265">
    <property type="entry name" value="HIT-like_sf"/>
</dbReference>
<dbReference type="PROSITE" id="PS00892">
    <property type="entry name" value="HIT_1"/>
    <property type="match status" value="1"/>
</dbReference>
<dbReference type="RefSeq" id="WP_005683750.1">
    <property type="nucleotide sequence ID" value="NZ_ADNC01000027.1"/>
</dbReference>
<dbReference type="NCBIfam" id="NF045834">
    <property type="entry name" value="M_plasma_HinT"/>
    <property type="match status" value="1"/>
</dbReference>
<dbReference type="Pfam" id="PF01230">
    <property type="entry name" value="HIT"/>
    <property type="match status" value="1"/>
</dbReference>
<dbReference type="eggNOG" id="COG0537">
    <property type="taxonomic scope" value="Bacteria"/>
</dbReference>
<dbReference type="STRING" id="747682.MALL_0409"/>
<gene>
    <name evidence="4" type="ORF">MALL_0409</name>
</gene>
<dbReference type="InterPro" id="IPR001310">
    <property type="entry name" value="Histidine_triad_HIT"/>
</dbReference>
<dbReference type="AlphaFoldDB" id="D4XWL9"/>
<keyword evidence="5" id="KW-1185">Reference proteome</keyword>
<evidence type="ECO:0000313" key="5">
    <source>
        <dbReference type="Proteomes" id="UP000004757"/>
    </source>
</evidence>
<dbReference type="Gene3D" id="3.30.428.10">
    <property type="entry name" value="HIT-like"/>
    <property type="match status" value="1"/>
</dbReference>
<comment type="caution">
    <text evidence="4">The sequence shown here is derived from an EMBL/GenBank/DDBJ whole genome shotgun (WGS) entry which is preliminary data.</text>
</comment>
<name>D4XWL9_9BACT</name>
<feature type="active site" description="Tele-AMP-histidine intermediate" evidence="1">
    <location>
        <position position="99"/>
    </location>
</feature>
<evidence type="ECO:0000313" key="4">
    <source>
        <dbReference type="EMBL" id="EFF41140.1"/>
    </source>
</evidence>
<dbReference type="OrthoDB" id="9784774at2"/>
<proteinExistence type="predicted"/>
<feature type="domain" description="HIT" evidence="3">
    <location>
        <begin position="5"/>
        <end position="106"/>
    </location>
</feature>
<accession>D4XWL9</accession>
<dbReference type="InterPro" id="IPR019808">
    <property type="entry name" value="Histidine_triad_CS"/>
</dbReference>
<dbReference type="Proteomes" id="UP000004757">
    <property type="component" value="Unassembled WGS sequence"/>
</dbReference>
<organism evidence="4 5">
    <name type="scientific">Mycoplasmopsis alligatoris A21JP2</name>
    <dbReference type="NCBI Taxonomy" id="747682"/>
    <lineage>
        <taxon>Bacteria</taxon>
        <taxon>Bacillati</taxon>
        <taxon>Mycoplasmatota</taxon>
        <taxon>Mycoplasmoidales</taxon>
        <taxon>Metamycoplasmataceae</taxon>
        <taxon>Mycoplasmopsis</taxon>
    </lineage>
</organism>
<evidence type="ECO:0000256" key="1">
    <source>
        <dbReference type="PIRSR" id="PIRSR601310-1"/>
    </source>
</evidence>
<dbReference type="PANTHER" id="PTHR23089">
    <property type="entry name" value="HISTIDINE TRIAD HIT PROTEIN"/>
    <property type="match status" value="1"/>
</dbReference>
<dbReference type="PROSITE" id="PS51084">
    <property type="entry name" value="HIT_2"/>
    <property type="match status" value="1"/>
</dbReference>